<dbReference type="OrthoDB" id="5390at2759"/>
<dbReference type="AlphaFoldDB" id="A0A7J7JN08"/>
<dbReference type="Proteomes" id="UP000593567">
    <property type="component" value="Unassembled WGS sequence"/>
</dbReference>
<dbReference type="Gene3D" id="3.30.70.330">
    <property type="match status" value="1"/>
</dbReference>
<sequence length="153" mass="17651">MVIVIMIEFKGGRITHVKDVRYCTLSPFSKQPIQSGRLDEHSFFVKNIPKYIDEKTIQKLFSPFAPFGFIKLLSKEQYPCNGEFVNLKSKDSCQAAIDNLKVWKDKQGNNIYVEFKKNFGSSRDTNIGHQRKSMSENTPTLCPRPYDGLQRHS</sequence>
<dbReference type="Pfam" id="PF00076">
    <property type="entry name" value="RRM_1"/>
    <property type="match status" value="1"/>
</dbReference>
<evidence type="ECO:0000259" key="3">
    <source>
        <dbReference type="PROSITE" id="PS50102"/>
    </source>
</evidence>
<dbReference type="SUPFAM" id="SSF54928">
    <property type="entry name" value="RNA-binding domain, RBD"/>
    <property type="match status" value="1"/>
</dbReference>
<dbReference type="EMBL" id="VXIV02002115">
    <property type="protein sequence ID" value="KAF6027253.1"/>
    <property type="molecule type" value="Genomic_DNA"/>
</dbReference>
<dbReference type="SMART" id="SM00360">
    <property type="entry name" value="RRM"/>
    <property type="match status" value="1"/>
</dbReference>
<reference evidence="4" key="1">
    <citation type="submission" date="2020-06" db="EMBL/GenBank/DDBJ databases">
        <title>Draft genome of Bugula neritina, a colonial animal packing powerful symbionts and potential medicines.</title>
        <authorList>
            <person name="Rayko M."/>
        </authorList>
    </citation>
    <scope>NUCLEOTIDE SEQUENCE [LARGE SCALE GENOMIC DNA]</scope>
    <source>
        <strain evidence="4">Kwan_BN1</strain>
    </source>
</reference>
<feature type="region of interest" description="Disordered" evidence="2">
    <location>
        <begin position="123"/>
        <end position="153"/>
    </location>
</feature>
<dbReference type="InterPro" id="IPR012677">
    <property type="entry name" value="Nucleotide-bd_a/b_plait_sf"/>
</dbReference>
<comment type="caution">
    <text evidence="4">The sequence shown here is derived from an EMBL/GenBank/DDBJ whole genome shotgun (WGS) entry which is preliminary data.</text>
</comment>
<gene>
    <name evidence="4" type="ORF">EB796_014439</name>
</gene>
<proteinExistence type="predicted"/>
<dbReference type="GO" id="GO:0003723">
    <property type="term" value="F:RNA binding"/>
    <property type="evidence" value="ECO:0007669"/>
    <property type="project" value="UniProtKB-UniRule"/>
</dbReference>
<keyword evidence="1" id="KW-0694">RNA-binding</keyword>
<keyword evidence="5" id="KW-1185">Reference proteome</keyword>
<feature type="domain" description="RRM" evidence="3">
    <location>
        <begin position="41"/>
        <end position="118"/>
    </location>
</feature>
<evidence type="ECO:0000256" key="2">
    <source>
        <dbReference type="SAM" id="MobiDB-lite"/>
    </source>
</evidence>
<evidence type="ECO:0000256" key="1">
    <source>
        <dbReference type="PROSITE-ProRule" id="PRU00176"/>
    </source>
</evidence>
<dbReference type="CDD" id="cd00590">
    <property type="entry name" value="RRM_SF"/>
    <property type="match status" value="1"/>
</dbReference>
<organism evidence="4 5">
    <name type="scientific">Bugula neritina</name>
    <name type="common">Brown bryozoan</name>
    <name type="synonym">Sertularia neritina</name>
    <dbReference type="NCBI Taxonomy" id="10212"/>
    <lineage>
        <taxon>Eukaryota</taxon>
        <taxon>Metazoa</taxon>
        <taxon>Spiralia</taxon>
        <taxon>Lophotrochozoa</taxon>
        <taxon>Bryozoa</taxon>
        <taxon>Gymnolaemata</taxon>
        <taxon>Cheilostomatida</taxon>
        <taxon>Flustrina</taxon>
        <taxon>Buguloidea</taxon>
        <taxon>Bugulidae</taxon>
        <taxon>Bugula</taxon>
    </lineage>
</organism>
<protein>
    <recommendedName>
        <fullName evidence="3">RRM domain-containing protein</fullName>
    </recommendedName>
</protein>
<dbReference type="InterPro" id="IPR000504">
    <property type="entry name" value="RRM_dom"/>
</dbReference>
<evidence type="ECO:0000313" key="4">
    <source>
        <dbReference type="EMBL" id="KAF6027253.1"/>
    </source>
</evidence>
<dbReference type="InterPro" id="IPR035979">
    <property type="entry name" value="RBD_domain_sf"/>
</dbReference>
<evidence type="ECO:0000313" key="5">
    <source>
        <dbReference type="Proteomes" id="UP000593567"/>
    </source>
</evidence>
<name>A0A7J7JN08_BUGNE</name>
<accession>A0A7J7JN08</accession>
<dbReference type="PROSITE" id="PS50102">
    <property type="entry name" value="RRM"/>
    <property type="match status" value="1"/>
</dbReference>